<dbReference type="InterPro" id="IPR016181">
    <property type="entry name" value="Acyl_CoA_acyltransferase"/>
</dbReference>
<proteinExistence type="predicted"/>
<dbReference type="Proteomes" id="UP001206924">
    <property type="component" value="Unassembled WGS sequence"/>
</dbReference>
<evidence type="ECO:0000313" key="2">
    <source>
        <dbReference type="Proteomes" id="UP001206924"/>
    </source>
</evidence>
<reference evidence="1 2" key="1">
    <citation type="submission" date="2022-07" db="EMBL/GenBank/DDBJ databases">
        <title>Novel species in genus Arthrobacter.</title>
        <authorList>
            <person name="Liu Y."/>
        </authorList>
    </citation>
    <scope>NUCLEOTIDE SEQUENCE [LARGE SCALE GENOMIC DNA]</scope>
    <source>
        <strain evidence="2">zg-Y859</strain>
    </source>
</reference>
<dbReference type="SUPFAM" id="SSF55729">
    <property type="entry name" value="Acyl-CoA N-acyltransferases (Nat)"/>
    <property type="match status" value="1"/>
</dbReference>
<dbReference type="Gene3D" id="3.40.630.30">
    <property type="match status" value="1"/>
</dbReference>
<name>A0ABT1NRN5_9MICC</name>
<dbReference type="EMBL" id="JANFLP010000005">
    <property type="protein sequence ID" value="MCQ1949226.1"/>
    <property type="molecule type" value="Genomic_DNA"/>
</dbReference>
<evidence type="ECO:0000313" key="1">
    <source>
        <dbReference type="EMBL" id="MCQ1949226.1"/>
    </source>
</evidence>
<keyword evidence="2" id="KW-1185">Reference proteome</keyword>
<organism evidence="1 2">
    <name type="scientific">Arthrobacter jinronghuae</name>
    <dbReference type="NCBI Taxonomy" id="2964609"/>
    <lineage>
        <taxon>Bacteria</taxon>
        <taxon>Bacillati</taxon>
        <taxon>Actinomycetota</taxon>
        <taxon>Actinomycetes</taxon>
        <taxon>Micrococcales</taxon>
        <taxon>Micrococcaceae</taxon>
        <taxon>Arthrobacter</taxon>
    </lineage>
</organism>
<dbReference type="RefSeq" id="WP_255796971.1">
    <property type="nucleotide sequence ID" value="NZ_CP104263.1"/>
</dbReference>
<sequence length="238" mass="25061">MNLDSGTIAIIQLAWSRHLGLADNALAETDTGERIYSVQEQADTACFLRLFGAEVFSGPEWAADRARTQSAAQLTRHSGLIQMSMEHGGRVLGAEQLFFADAFPSVIPLDELAVSNEPALAVALERLCPPDDVAEAGLAEKEEVFVLVDDSQDEPRPVAGAGYSITDGILADMSVLTAPGHRLRGLGSYISSVALEDAMAGGLIPQWRARLDNVGAARTAVGSGFIPAGSRTSVALNA</sequence>
<protein>
    <submittedName>
        <fullName evidence="1">GNAT family N-acetyltransferase</fullName>
    </submittedName>
</protein>
<comment type="caution">
    <text evidence="1">The sequence shown here is derived from an EMBL/GenBank/DDBJ whole genome shotgun (WGS) entry which is preliminary data.</text>
</comment>
<accession>A0ABT1NRN5</accession>
<gene>
    <name evidence="1" type="ORF">NNX28_04695</name>
</gene>